<keyword evidence="3" id="KW-0804">Transcription</keyword>
<keyword evidence="4" id="KW-0238">DNA-binding</keyword>
<keyword evidence="5" id="KW-0539">Nucleus</keyword>
<dbReference type="InterPro" id="IPR050560">
    <property type="entry name" value="MYB_TF"/>
</dbReference>
<feature type="domain" description="Myb-like" evidence="7">
    <location>
        <begin position="158"/>
        <end position="208"/>
    </location>
</feature>
<dbReference type="PANTHER" id="PTHR45614:SF285">
    <property type="entry name" value="TRANSCRIPTION FACTOR MYB98"/>
    <property type="match status" value="1"/>
</dbReference>
<dbReference type="InterPro" id="IPR001005">
    <property type="entry name" value="SANT/Myb"/>
</dbReference>
<evidence type="ECO:0000256" key="1">
    <source>
        <dbReference type="ARBA" id="ARBA00004123"/>
    </source>
</evidence>
<evidence type="ECO:0000259" key="7">
    <source>
        <dbReference type="PROSITE" id="PS50090"/>
    </source>
</evidence>
<dbReference type="PANTHER" id="PTHR45614">
    <property type="entry name" value="MYB PROTEIN-RELATED"/>
    <property type="match status" value="1"/>
</dbReference>
<dbReference type="PROSITE" id="PS50090">
    <property type="entry name" value="MYB_LIKE"/>
    <property type="match status" value="2"/>
</dbReference>
<evidence type="ECO:0000256" key="4">
    <source>
        <dbReference type="ARBA" id="ARBA00023125"/>
    </source>
</evidence>
<evidence type="ECO:0000256" key="5">
    <source>
        <dbReference type="ARBA" id="ARBA00023242"/>
    </source>
</evidence>
<dbReference type="GO" id="GO:0005634">
    <property type="term" value="C:nucleus"/>
    <property type="evidence" value="ECO:0007669"/>
    <property type="project" value="UniProtKB-SubCell"/>
</dbReference>
<dbReference type="Gene3D" id="1.10.10.60">
    <property type="entry name" value="Homeodomain-like"/>
    <property type="match status" value="2"/>
</dbReference>
<evidence type="ECO:0000256" key="2">
    <source>
        <dbReference type="ARBA" id="ARBA00022737"/>
    </source>
</evidence>
<evidence type="ECO:0000256" key="3">
    <source>
        <dbReference type="ARBA" id="ARBA00023015"/>
    </source>
</evidence>
<gene>
    <name evidence="9" type="primary">EVM0013005.1</name>
</gene>
<dbReference type="GO" id="GO:0000981">
    <property type="term" value="F:DNA-binding transcription factor activity, RNA polymerase II-specific"/>
    <property type="evidence" value="ECO:0007669"/>
    <property type="project" value="TreeGrafter"/>
</dbReference>
<feature type="domain" description="HTH myb-type" evidence="8">
    <location>
        <begin position="106"/>
        <end position="157"/>
    </location>
</feature>
<dbReference type="GO" id="GO:0000978">
    <property type="term" value="F:RNA polymerase II cis-regulatory region sequence-specific DNA binding"/>
    <property type="evidence" value="ECO:0007669"/>
    <property type="project" value="TreeGrafter"/>
</dbReference>
<dbReference type="InterPro" id="IPR017930">
    <property type="entry name" value="Myb_dom"/>
</dbReference>
<dbReference type="PROSITE" id="PS51294">
    <property type="entry name" value="HTH_MYB"/>
    <property type="match status" value="2"/>
</dbReference>
<name>A0A896W1N5_MELAB</name>
<evidence type="ECO:0000259" key="8">
    <source>
        <dbReference type="PROSITE" id="PS51294"/>
    </source>
</evidence>
<feature type="domain" description="Myb-like" evidence="7">
    <location>
        <begin position="106"/>
        <end position="157"/>
    </location>
</feature>
<feature type="region of interest" description="Disordered" evidence="6">
    <location>
        <begin position="81"/>
        <end position="109"/>
    </location>
</feature>
<dbReference type="SUPFAM" id="SSF46689">
    <property type="entry name" value="Homeodomain-like"/>
    <property type="match status" value="1"/>
</dbReference>
<protein>
    <submittedName>
        <fullName evidence="9">MYB family transcription factor</fullName>
    </submittedName>
</protein>
<dbReference type="Pfam" id="PF13921">
    <property type="entry name" value="Myb_DNA-bind_6"/>
    <property type="match status" value="1"/>
</dbReference>
<accession>A0A896W1N5</accession>
<reference evidence="9" key="1">
    <citation type="journal article" name="Plants (Basel)">
        <title>NAC and MYB Families and Lignin Biosynthesis-Related Members Identification and Expression Analysis in Melilotus albus.</title>
        <authorList>
            <person name="Chen L."/>
            <person name="Wu F."/>
            <person name="Zhang J."/>
        </authorList>
    </citation>
    <scope>NUCLEOTIDE SEQUENCE</scope>
</reference>
<dbReference type="EMBL" id="MW302420">
    <property type="protein sequence ID" value="QSD99574.1"/>
    <property type="molecule type" value="Genomic_DNA"/>
</dbReference>
<keyword evidence="3" id="KW-0805">Transcription regulation</keyword>
<keyword evidence="2" id="KW-0677">Repeat</keyword>
<dbReference type="InterPro" id="IPR009057">
    <property type="entry name" value="Homeodomain-like_sf"/>
</dbReference>
<dbReference type="AlphaFoldDB" id="A0A896W1N5"/>
<feature type="domain" description="HTH myb-type" evidence="8">
    <location>
        <begin position="158"/>
        <end position="212"/>
    </location>
</feature>
<organism evidence="9">
    <name type="scientific">Melilotus albus</name>
    <name type="common">White sweet clover</name>
    <name type="synonym">Melilotus officinalis subsp. albus</name>
    <dbReference type="NCBI Taxonomy" id="47082"/>
    <lineage>
        <taxon>Eukaryota</taxon>
        <taxon>Viridiplantae</taxon>
        <taxon>Streptophyta</taxon>
        <taxon>Embryophyta</taxon>
        <taxon>Tracheophyta</taxon>
        <taxon>Spermatophyta</taxon>
        <taxon>Magnoliopsida</taxon>
        <taxon>eudicotyledons</taxon>
        <taxon>Gunneridae</taxon>
        <taxon>Pentapetalae</taxon>
        <taxon>rosids</taxon>
        <taxon>fabids</taxon>
        <taxon>Fabales</taxon>
        <taxon>Fabaceae</taxon>
        <taxon>Papilionoideae</taxon>
        <taxon>50 kb inversion clade</taxon>
        <taxon>NPAAA clade</taxon>
        <taxon>Hologalegina</taxon>
        <taxon>IRL clade</taxon>
        <taxon>Trifolieae</taxon>
        <taxon>Melilotus</taxon>
    </lineage>
</organism>
<proteinExistence type="predicted"/>
<dbReference type="SMART" id="SM00717">
    <property type="entry name" value="SANT"/>
    <property type="match status" value="2"/>
</dbReference>
<evidence type="ECO:0000313" key="9">
    <source>
        <dbReference type="EMBL" id="QSD99574.1"/>
    </source>
</evidence>
<dbReference type="FunFam" id="1.10.10.60:FF:000010">
    <property type="entry name" value="Transcriptional activator Myb isoform A"/>
    <property type="match status" value="1"/>
</dbReference>
<evidence type="ECO:0000256" key="6">
    <source>
        <dbReference type="SAM" id="MobiDB-lite"/>
    </source>
</evidence>
<comment type="subcellular location">
    <subcellularLocation>
        <location evidence="1">Nucleus</location>
    </subcellularLocation>
</comment>
<sequence length="320" mass="36211">MTFTQNNNKIEVMHEHLNTSKGIWDLSKQNLFRYGETSQSRVCTTLSPSLVNEANPSLLVNTRIQADLSCVGGFGNKPRDKDQGLILSDQKRQKRVDKNTGTQQKDSSIIKGQWTQDEDRILFQLVNKSELTNWSQIATLINGRTGKQCRERWYNHFRPDIKKESWSEEEDRILIEAHKIVGNKWAEIASKLPGRTENSIKNRWNSTKCSLNATKKPNRRNSLKGTLIHKYISEITDAKDVENEPKNCTNMMNILHKTNFDNTNTNLGLSNVLYEISESGFSSEGFVTPVEELGGNLAMMLNGDEGIGSGSSTMNYEFGS</sequence>
<dbReference type="CDD" id="cd00167">
    <property type="entry name" value="SANT"/>
    <property type="match status" value="2"/>
</dbReference>